<dbReference type="GO" id="GO:0008168">
    <property type="term" value="F:methyltransferase activity"/>
    <property type="evidence" value="ECO:0007669"/>
    <property type="project" value="UniProtKB-KW"/>
</dbReference>
<dbReference type="EMBL" id="CP098609">
    <property type="protein sequence ID" value="USC47991.1"/>
    <property type="molecule type" value="Genomic_DNA"/>
</dbReference>
<dbReference type="PANTHER" id="PTHR11579">
    <property type="entry name" value="PROTEIN-L-ISOASPARTATE O-METHYLTRANSFERASE"/>
    <property type="match status" value="1"/>
</dbReference>
<comment type="subcellular location">
    <subcellularLocation>
        <location evidence="1">Cytoplasm</location>
    </subcellularLocation>
</comment>
<evidence type="ECO:0000313" key="13">
    <source>
        <dbReference type="Proteomes" id="UP001056079"/>
    </source>
</evidence>
<dbReference type="Gene3D" id="3.40.50.150">
    <property type="entry name" value="Vaccinia Virus protein VP39"/>
    <property type="match status" value="1"/>
</dbReference>
<dbReference type="InterPro" id="IPR000682">
    <property type="entry name" value="PCMT"/>
</dbReference>
<protein>
    <recommendedName>
        <fullName evidence="4">Protein-L-isoaspartate O-methyltransferase</fullName>
        <ecNumber evidence="3">2.1.1.77</ecNumber>
    </recommendedName>
    <alternativeName>
        <fullName evidence="11">L-isoaspartyl protein carboxyl methyltransferase</fullName>
    </alternativeName>
    <alternativeName>
        <fullName evidence="9">Protein L-isoaspartyl methyltransferase</fullName>
    </alternativeName>
    <alternativeName>
        <fullName evidence="10">Protein-beta-aspartate methyltransferase</fullName>
    </alternativeName>
</protein>
<name>A0ABY4V185_STRFL</name>
<dbReference type="RefSeq" id="WP_006126508.1">
    <property type="nucleotide sequence ID" value="NZ_CP098609.1"/>
</dbReference>
<reference evidence="12" key="1">
    <citation type="submission" date="2021-08" db="EMBL/GenBank/DDBJ databases">
        <title>DNA methylation of m4C regulates biosynthesis of daptomycin in Streptomyces roseosporus L30.</title>
        <authorList>
            <person name="Fang J.-L."/>
        </authorList>
    </citation>
    <scope>NUCLEOTIDE SEQUENCE</scope>
    <source>
        <strain evidence="12">L30</strain>
    </source>
</reference>
<evidence type="ECO:0000256" key="2">
    <source>
        <dbReference type="ARBA" id="ARBA00005369"/>
    </source>
</evidence>
<keyword evidence="5" id="KW-0963">Cytoplasm</keyword>
<dbReference type="Pfam" id="PF01135">
    <property type="entry name" value="PCMT"/>
    <property type="match status" value="1"/>
</dbReference>
<organism evidence="12 13">
    <name type="scientific">Streptomyces filamentosus</name>
    <name type="common">Streptomyces roseosporus</name>
    <dbReference type="NCBI Taxonomy" id="67294"/>
    <lineage>
        <taxon>Bacteria</taxon>
        <taxon>Bacillati</taxon>
        <taxon>Actinomycetota</taxon>
        <taxon>Actinomycetes</taxon>
        <taxon>Kitasatosporales</taxon>
        <taxon>Streptomycetaceae</taxon>
        <taxon>Streptomyces</taxon>
    </lineage>
</organism>
<evidence type="ECO:0000256" key="8">
    <source>
        <dbReference type="ARBA" id="ARBA00022691"/>
    </source>
</evidence>
<accession>A0ABY4V185</accession>
<dbReference type="SUPFAM" id="SSF53335">
    <property type="entry name" value="S-adenosyl-L-methionine-dependent methyltransferases"/>
    <property type="match status" value="1"/>
</dbReference>
<dbReference type="EC" id="2.1.1.77" evidence="3"/>
<dbReference type="PANTHER" id="PTHR11579:SF0">
    <property type="entry name" value="PROTEIN-L-ISOASPARTATE(D-ASPARTATE) O-METHYLTRANSFERASE"/>
    <property type="match status" value="1"/>
</dbReference>
<dbReference type="InterPro" id="IPR029063">
    <property type="entry name" value="SAM-dependent_MTases_sf"/>
</dbReference>
<keyword evidence="6 12" id="KW-0489">Methyltransferase</keyword>
<dbReference type="Proteomes" id="UP001056079">
    <property type="component" value="Chromosome"/>
</dbReference>
<evidence type="ECO:0000256" key="11">
    <source>
        <dbReference type="ARBA" id="ARBA00031350"/>
    </source>
</evidence>
<evidence type="ECO:0000256" key="7">
    <source>
        <dbReference type="ARBA" id="ARBA00022679"/>
    </source>
</evidence>
<comment type="similarity">
    <text evidence="2">Belongs to the methyltransferase superfamily. L-isoaspartyl/D-aspartyl protein methyltransferase family.</text>
</comment>
<evidence type="ECO:0000256" key="3">
    <source>
        <dbReference type="ARBA" id="ARBA00011890"/>
    </source>
</evidence>
<evidence type="ECO:0000256" key="10">
    <source>
        <dbReference type="ARBA" id="ARBA00031323"/>
    </source>
</evidence>
<dbReference type="GO" id="GO:0032259">
    <property type="term" value="P:methylation"/>
    <property type="evidence" value="ECO:0007669"/>
    <property type="project" value="UniProtKB-KW"/>
</dbReference>
<evidence type="ECO:0000256" key="6">
    <source>
        <dbReference type="ARBA" id="ARBA00022603"/>
    </source>
</evidence>
<evidence type="ECO:0000313" key="12">
    <source>
        <dbReference type="EMBL" id="USC47991.1"/>
    </source>
</evidence>
<sequence>MSGTQQVPTYPDLVQGLADRGLLSGRWRQVFEAVPRSQFVPVDVWRQLPDRCEPVVGADAWLALVNSDEPVVTQVDDGAEGGPGVATSSNSMPSMVARMLGLLDVEDGQRVLEIGTGTGYVAALLCERLGDDLVHSVELDPSVARRAAEALAQSGYRPHLRVGDGEEPWPGLGLVDRLIATCALRYVPCTLLRQVRPGGIVVAPLAREFWSGALVRLQVQADGTAVGPFCGGATYMPMRAHRVPDLHDVQGKGRARAAGLDPARLLDLGFALYAGARLPGVRLIHKDTDEGVQVWVTREDAAGATAATGEEVWQYGPGFLWEEIEQAWWEYESVGRPDAEQFGLTVTDRAQHVWLRDPRDVVGPGRSWLARRGVKRSGG</sequence>
<evidence type="ECO:0000256" key="9">
    <source>
        <dbReference type="ARBA" id="ARBA00030757"/>
    </source>
</evidence>
<gene>
    <name evidence="12" type="ORF">K7395_15155</name>
</gene>
<evidence type="ECO:0000256" key="5">
    <source>
        <dbReference type="ARBA" id="ARBA00022490"/>
    </source>
</evidence>
<evidence type="ECO:0000256" key="4">
    <source>
        <dbReference type="ARBA" id="ARBA00013346"/>
    </source>
</evidence>
<keyword evidence="8" id="KW-0949">S-adenosyl-L-methionine</keyword>
<proteinExistence type="inferred from homology"/>
<keyword evidence="13" id="KW-1185">Reference proteome</keyword>
<evidence type="ECO:0000256" key="1">
    <source>
        <dbReference type="ARBA" id="ARBA00004496"/>
    </source>
</evidence>
<keyword evidence="7" id="KW-0808">Transferase</keyword>
<dbReference type="CDD" id="cd02440">
    <property type="entry name" value="AdoMet_MTases"/>
    <property type="match status" value="1"/>
</dbReference>